<dbReference type="EMBL" id="KV935947">
    <property type="protein sequence ID" value="PIO29243.1"/>
    <property type="molecule type" value="Genomic_DNA"/>
</dbReference>
<accession>A0A2G9RPX2</accession>
<proteinExistence type="predicted"/>
<feature type="region of interest" description="Disordered" evidence="1">
    <location>
        <begin position="1"/>
        <end position="88"/>
    </location>
</feature>
<feature type="compositionally biased region" description="Basic and acidic residues" evidence="1">
    <location>
        <begin position="79"/>
        <end position="88"/>
    </location>
</feature>
<gene>
    <name evidence="2" type="ORF">AB205_0102460</name>
</gene>
<keyword evidence="3" id="KW-1185">Reference proteome</keyword>
<feature type="compositionally biased region" description="Basic residues" evidence="1">
    <location>
        <begin position="47"/>
        <end position="57"/>
    </location>
</feature>
<dbReference type="Proteomes" id="UP000228934">
    <property type="component" value="Unassembled WGS sequence"/>
</dbReference>
<organism evidence="2 3">
    <name type="scientific">Aquarana catesbeiana</name>
    <name type="common">American bullfrog</name>
    <name type="synonym">Rana catesbeiana</name>
    <dbReference type="NCBI Taxonomy" id="8400"/>
    <lineage>
        <taxon>Eukaryota</taxon>
        <taxon>Metazoa</taxon>
        <taxon>Chordata</taxon>
        <taxon>Craniata</taxon>
        <taxon>Vertebrata</taxon>
        <taxon>Euteleostomi</taxon>
        <taxon>Amphibia</taxon>
        <taxon>Batrachia</taxon>
        <taxon>Anura</taxon>
        <taxon>Neobatrachia</taxon>
        <taxon>Ranoidea</taxon>
        <taxon>Ranidae</taxon>
        <taxon>Aquarana</taxon>
    </lineage>
</organism>
<evidence type="ECO:0000313" key="2">
    <source>
        <dbReference type="EMBL" id="PIO29243.1"/>
    </source>
</evidence>
<evidence type="ECO:0000313" key="3">
    <source>
        <dbReference type="Proteomes" id="UP000228934"/>
    </source>
</evidence>
<feature type="compositionally biased region" description="Polar residues" evidence="1">
    <location>
        <begin position="58"/>
        <end position="71"/>
    </location>
</feature>
<evidence type="ECO:0000256" key="1">
    <source>
        <dbReference type="SAM" id="MobiDB-lite"/>
    </source>
</evidence>
<dbReference type="OrthoDB" id="2436455at2759"/>
<sequence>MGFSILNTPKKLGSNLLKRGLNKKSTPKSTPQGQGSTSGASKSPRLSVRKSPGRKSPRASTAKSPKTTSKVTLAADPQFFERKQSRNK</sequence>
<name>A0A2G9RPX2_AQUCT</name>
<dbReference type="AlphaFoldDB" id="A0A2G9RPX2"/>
<protein>
    <submittedName>
        <fullName evidence="2">Uncharacterized protein</fullName>
    </submittedName>
</protein>
<reference evidence="3" key="1">
    <citation type="journal article" date="2017" name="Nat. Commun.">
        <title>The North American bullfrog draft genome provides insight into hormonal regulation of long noncoding RNA.</title>
        <authorList>
            <person name="Hammond S.A."/>
            <person name="Warren R.L."/>
            <person name="Vandervalk B.P."/>
            <person name="Kucuk E."/>
            <person name="Khan H."/>
            <person name="Gibb E.A."/>
            <person name="Pandoh P."/>
            <person name="Kirk H."/>
            <person name="Zhao Y."/>
            <person name="Jones M."/>
            <person name="Mungall A.J."/>
            <person name="Coope R."/>
            <person name="Pleasance S."/>
            <person name="Moore R.A."/>
            <person name="Holt R.A."/>
            <person name="Round J.M."/>
            <person name="Ohora S."/>
            <person name="Walle B.V."/>
            <person name="Veldhoen N."/>
            <person name="Helbing C.C."/>
            <person name="Birol I."/>
        </authorList>
    </citation>
    <scope>NUCLEOTIDE SEQUENCE [LARGE SCALE GENOMIC DNA]</scope>
</reference>
<feature type="compositionally biased region" description="Polar residues" evidence="1">
    <location>
        <begin position="27"/>
        <end position="41"/>
    </location>
</feature>